<name>A0A0R1ZKQ0_9LACO</name>
<dbReference type="Pfam" id="PF00675">
    <property type="entry name" value="Peptidase_M16"/>
    <property type="match status" value="1"/>
</dbReference>
<keyword evidence="10" id="KW-1185">Reference proteome</keyword>
<evidence type="ECO:0000259" key="7">
    <source>
        <dbReference type="Pfam" id="PF00675"/>
    </source>
</evidence>
<dbReference type="STRING" id="1291052.FC18_GL001251"/>
<keyword evidence="5" id="KW-0862">Zinc</keyword>
<dbReference type="PANTHER" id="PTHR43690">
    <property type="entry name" value="NARDILYSIN"/>
    <property type="match status" value="1"/>
</dbReference>
<dbReference type="AlphaFoldDB" id="A0A0R1ZKQ0"/>
<dbReference type="GO" id="GO:0006508">
    <property type="term" value="P:proteolysis"/>
    <property type="evidence" value="ECO:0007669"/>
    <property type="project" value="UniProtKB-KW"/>
</dbReference>
<dbReference type="PATRIC" id="fig|1291052.5.peg.1269"/>
<evidence type="ECO:0000313" key="9">
    <source>
        <dbReference type="EMBL" id="KRM55533.1"/>
    </source>
</evidence>
<feature type="domain" description="Peptidase M16 C-terminal" evidence="8">
    <location>
        <begin position="182"/>
        <end position="365"/>
    </location>
</feature>
<dbReference type="EMBL" id="AYYO01000019">
    <property type="protein sequence ID" value="KRM55533.1"/>
    <property type="molecule type" value="Genomic_DNA"/>
</dbReference>
<dbReference type="GO" id="GO:0008237">
    <property type="term" value="F:metallopeptidase activity"/>
    <property type="evidence" value="ECO:0007669"/>
    <property type="project" value="UniProtKB-KW"/>
</dbReference>
<dbReference type="SUPFAM" id="SSF63411">
    <property type="entry name" value="LuxS/MPP-like metallohydrolase"/>
    <property type="match status" value="2"/>
</dbReference>
<dbReference type="NCBIfam" id="NF047421">
    <property type="entry name" value="YfmH_fam"/>
    <property type="match status" value="1"/>
</dbReference>
<evidence type="ECO:0000256" key="1">
    <source>
        <dbReference type="ARBA" id="ARBA00007261"/>
    </source>
</evidence>
<comment type="similarity">
    <text evidence="1">Belongs to the peptidase M16 family.</text>
</comment>
<evidence type="ECO:0000256" key="3">
    <source>
        <dbReference type="ARBA" id="ARBA00022723"/>
    </source>
</evidence>
<evidence type="ECO:0000256" key="6">
    <source>
        <dbReference type="ARBA" id="ARBA00023049"/>
    </source>
</evidence>
<keyword evidence="4" id="KW-0378">Hydrolase</keyword>
<dbReference type="Pfam" id="PF05193">
    <property type="entry name" value="Peptidase_M16_C"/>
    <property type="match status" value="1"/>
</dbReference>
<dbReference type="InterPro" id="IPR050626">
    <property type="entry name" value="Peptidase_M16"/>
</dbReference>
<evidence type="ECO:0000256" key="5">
    <source>
        <dbReference type="ARBA" id="ARBA00022833"/>
    </source>
</evidence>
<organism evidence="9 10">
    <name type="scientific">Lacticaseibacillus sharpeae JCM 1186 = DSM 20505</name>
    <dbReference type="NCBI Taxonomy" id="1291052"/>
    <lineage>
        <taxon>Bacteria</taxon>
        <taxon>Bacillati</taxon>
        <taxon>Bacillota</taxon>
        <taxon>Bacilli</taxon>
        <taxon>Lactobacillales</taxon>
        <taxon>Lactobacillaceae</taxon>
        <taxon>Lacticaseibacillus</taxon>
    </lineage>
</organism>
<dbReference type="GO" id="GO:0046872">
    <property type="term" value="F:metal ion binding"/>
    <property type="evidence" value="ECO:0007669"/>
    <property type="project" value="UniProtKB-KW"/>
</dbReference>
<dbReference type="Proteomes" id="UP000051679">
    <property type="component" value="Unassembled WGS sequence"/>
</dbReference>
<dbReference type="OrthoDB" id="9811314at2"/>
<keyword evidence="6" id="KW-0482">Metalloprotease</keyword>
<keyword evidence="3" id="KW-0479">Metal-binding</keyword>
<protein>
    <submittedName>
        <fullName evidence="9">Zn-dependent peptidase</fullName>
    </submittedName>
</protein>
<accession>A0A0R1ZKQ0</accession>
<dbReference type="Gene3D" id="3.30.830.10">
    <property type="entry name" value="Metalloenzyme, LuxS/M16 peptidase-like"/>
    <property type="match status" value="2"/>
</dbReference>
<gene>
    <name evidence="9" type="ORF">FC18_GL001251</name>
</gene>
<evidence type="ECO:0000256" key="4">
    <source>
        <dbReference type="ARBA" id="ARBA00022801"/>
    </source>
</evidence>
<proteinExistence type="inferred from homology"/>
<sequence>MTELKERTGLGEHLYTMTLPNGLRCNFVPKPGYHKTYAMFTTQFGAIDDSFRTDKDADYTVVPAGTAHFLEHKLFDKADYDAFDLFGKSGASANAFTSATQTSYLFSGTDAIADNLNILLDFVQDPYFTDQTVEKEKGIIGQEIQMYQDDAGWRLYSGILGNLYPTHPVHLDVAGSVESIATITPEVLREVHAAFYHPSNMVLTMVGNFDVHEMAAVVEANQAQKDYAPAPALERGVVPDYDIETILPFRMQTMPISRAKGIVGIKGTTNLEDDIEGLRYTLTARLMLELLFGDSGATYQNLYNAGVIDDSFFADFARGRGYNYISIGGDNADPAVLTESIVDAVANYQQSPDWNADRFNRLKKAALGKFYAALNSLESIANQITDGSFGSTTLFDVPELMSGITFTDVEAVAASLLNLDALSVFHIASEQGDVADA</sequence>
<evidence type="ECO:0000256" key="2">
    <source>
        <dbReference type="ARBA" id="ARBA00022670"/>
    </source>
</evidence>
<evidence type="ECO:0000259" key="8">
    <source>
        <dbReference type="Pfam" id="PF05193"/>
    </source>
</evidence>
<evidence type="ECO:0000313" key="10">
    <source>
        <dbReference type="Proteomes" id="UP000051679"/>
    </source>
</evidence>
<comment type="caution">
    <text evidence="9">The sequence shown here is derived from an EMBL/GenBank/DDBJ whole genome shotgun (WGS) entry which is preliminary data.</text>
</comment>
<feature type="domain" description="Peptidase M16 N-terminal" evidence="7">
    <location>
        <begin position="64"/>
        <end position="151"/>
    </location>
</feature>
<dbReference type="PANTHER" id="PTHR43690:SF18">
    <property type="entry name" value="INSULIN-DEGRADING ENZYME-RELATED"/>
    <property type="match status" value="1"/>
</dbReference>
<dbReference type="InterPro" id="IPR011765">
    <property type="entry name" value="Pept_M16_N"/>
</dbReference>
<keyword evidence="2" id="KW-0645">Protease</keyword>
<reference evidence="9 10" key="1">
    <citation type="journal article" date="2015" name="Genome Announc.">
        <title>Expanding the biotechnology potential of lactobacilli through comparative genomics of 213 strains and associated genera.</title>
        <authorList>
            <person name="Sun Z."/>
            <person name="Harris H.M."/>
            <person name="McCann A."/>
            <person name="Guo C."/>
            <person name="Argimon S."/>
            <person name="Zhang W."/>
            <person name="Yang X."/>
            <person name="Jeffery I.B."/>
            <person name="Cooney J.C."/>
            <person name="Kagawa T.F."/>
            <person name="Liu W."/>
            <person name="Song Y."/>
            <person name="Salvetti E."/>
            <person name="Wrobel A."/>
            <person name="Rasinkangas P."/>
            <person name="Parkhill J."/>
            <person name="Rea M.C."/>
            <person name="O'Sullivan O."/>
            <person name="Ritari J."/>
            <person name="Douillard F.P."/>
            <person name="Paul Ross R."/>
            <person name="Yang R."/>
            <person name="Briner A.E."/>
            <person name="Felis G.E."/>
            <person name="de Vos W.M."/>
            <person name="Barrangou R."/>
            <person name="Klaenhammer T.R."/>
            <person name="Caufield P.W."/>
            <person name="Cui Y."/>
            <person name="Zhang H."/>
            <person name="O'Toole P.W."/>
        </authorList>
    </citation>
    <scope>NUCLEOTIDE SEQUENCE [LARGE SCALE GENOMIC DNA]</scope>
    <source>
        <strain evidence="9 10">DSM 20505</strain>
    </source>
</reference>
<dbReference type="InterPro" id="IPR011249">
    <property type="entry name" value="Metalloenz_LuxS/M16"/>
</dbReference>
<dbReference type="RefSeq" id="WP_056975653.1">
    <property type="nucleotide sequence ID" value="NZ_AYYO01000019.1"/>
</dbReference>
<dbReference type="InterPro" id="IPR007863">
    <property type="entry name" value="Peptidase_M16_C"/>
</dbReference>